<feature type="domain" description="Protein kinase" evidence="2">
    <location>
        <begin position="1543"/>
        <end position="1841"/>
    </location>
</feature>
<dbReference type="Gene3D" id="1.10.510.10">
    <property type="entry name" value="Transferase(Phosphotransferase) domain 1"/>
    <property type="match status" value="1"/>
</dbReference>
<dbReference type="GO" id="GO:0005524">
    <property type="term" value="F:ATP binding"/>
    <property type="evidence" value="ECO:0007669"/>
    <property type="project" value="InterPro"/>
</dbReference>
<name>A0A9W6BH40_9CHLO</name>
<feature type="compositionally biased region" description="Polar residues" evidence="1">
    <location>
        <begin position="1159"/>
        <end position="1170"/>
    </location>
</feature>
<dbReference type="SUPFAM" id="SSF56112">
    <property type="entry name" value="Protein kinase-like (PK-like)"/>
    <property type="match status" value="1"/>
</dbReference>
<feature type="compositionally biased region" description="Polar residues" evidence="1">
    <location>
        <begin position="2077"/>
        <end position="2086"/>
    </location>
</feature>
<feature type="compositionally biased region" description="Pro residues" evidence="1">
    <location>
        <begin position="1986"/>
        <end position="1999"/>
    </location>
</feature>
<dbReference type="EMBL" id="BRXU01000005">
    <property type="protein sequence ID" value="GLC52106.1"/>
    <property type="molecule type" value="Genomic_DNA"/>
</dbReference>
<feature type="compositionally biased region" description="Low complexity" evidence="1">
    <location>
        <begin position="1104"/>
        <end position="1120"/>
    </location>
</feature>
<dbReference type="PANTHER" id="PTHR44329:SF289">
    <property type="entry name" value="SERINE_THREONINE-PROTEIN KINASE VIK"/>
    <property type="match status" value="1"/>
</dbReference>
<comment type="caution">
    <text evidence="3">The sequence shown here is derived from an EMBL/GenBank/DDBJ whole genome shotgun (WGS) entry which is preliminary data.</text>
</comment>
<feature type="region of interest" description="Disordered" evidence="1">
    <location>
        <begin position="554"/>
        <end position="649"/>
    </location>
</feature>
<evidence type="ECO:0000313" key="4">
    <source>
        <dbReference type="Proteomes" id="UP001165080"/>
    </source>
</evidence>
<feature type="region of interest" description="Disordered" evidence="1">
    <location>
        <begin position="1917"/>
        <end position="1940"/>
    </location>
</feature>
<dbReference type="PANTHER" id="PTHR44329">
    <property type="entry name" value="SERINE/THREONINE-PROTEIN KINASE TNNI3K-RELATED"/>
    <property type="match status" value="1"/>
</dbReference>
<evidence type="ECO:0000259" key="2">
    <source>
        <dbReference type="PROSITE" id="PS50011"/>
    </source>
</evidence>
<feature type="region of interest" description="Disordered" evidence="1">
    <location>
        <begin position="992"/>
        <end position="1120"/>
    </location>
</feature>
<feature type="region of interest" description="Disordered" evidence="1">
    <location>
        <begin position="1957"/>
        <end position="2324"/>
    </location>
</feature>
<feature type="compositionally biased region" description="Low complexity" evidence="1">
    <location>
        <begin position="585"/>
        <end position="602"/>
    </location>
</feature>
<feature type="compositionally biased region" description="Gly residues" evidence="1">
    <location>
        <begin position="573"/>
        <end position="584"/>
    </location>
</feature>
<feature type="compositionally biased region" description="Low complexity" evidence="1">
    <location>
        <begin position="245"/>
        <end position="256"/>
    </location>
</feature>
<keyword evidence="4" id="KW-1185">Reference proteome</keyword>
<feature type="compositionally biased region" description="Low complexity" evidence="1">
    <location>
        <begin position="1186"/>
        <end position="1218"/>
    </location>
</feature>
<feature type="compositionally biased region" description="Polar residues" evidence="1">
    <location>
        <begin position="1014"/>
        <end position="1026"/>
    </location>
</feature>
<feature type="compositionally biased region" description="Low complexity" evidence="1">
    <location>
        <begin position="1875"/>
        <end position="1894"/>
    </location>
</feature>
<feature type="region of interest" description="Disordered" evidence="1">
    <location>
        <begin position="512"/>
        <end position="531"/>
    </location>
</feature>
<feature type="region of interest" description="Disordered" evidence="1">
    <location>
        <begin position="185"/>
        <end position="274"/>
    </location>
</feature>
<dbReference type="CDD" id="cd13999">
    <property type="entry name" value="STKc_MAP3K-like"/>
    <property type="match status" value="1"/>
</dbReference>
<feature type="compositionally biased region" description="Polar residues" evidence="1">
    <location>
        <begin position="610"/>
        <end position="634"/>
    </location>
</feature>
<dbReference type="Pfam" id="PF07714">
    <property type="entry name" value="PK_Tyr_Ser-Thr"/>
    <property type="match status" value="1"/>
</dbReference>
<reference evidence="3 4" key="1">
    <citation type="journal article" date="2023" name="Commun. Biol.">
        <title>Reorganization of the ancestral sex-determining regions during the evolution of trioecy in Pleodorina starrii.</title>
        <authorList>
            <person name="Takahashi K."/>
            <person name="Suzuki S."/>
            <person name="Kawai-Toyooka H."/>
            <person name="Yamamoto K."/>
            <person name="Hamaji T."/>
            <person name="Ootsuki R."/>
            <person name="Yamaguchi H."/>
            <person name="Kawachi M."/>
            <person name="Higashiyama T."/>
            <person name="Nozaki H."/>
        </authorList>
    </citation>
    <scope>NUCLEOTIDE SEQUENCE [LARGE SCALE GENOMIC DNA]</scope>
    <source>
        <strain evidence="3 4">NIES-4479</strain>
    </source>
</reference>
<feature type="compositionally biased region" description="Low complexity" evidence="1">
    <location>
        <begin position="563"/>
        <end position="572"/>
    </location>
</feature>
<dbReference type="InterPro" id="IPR001245">
    <property type="entry name" value="Ser-Thr/Tyr_kinase_cat_dom"/>
</dbReference>
<dbReference type="Proteomes" id="UP001165080">
    <property type="component" value="Unassembled WGS sequence"/>
</dbReference>
<feature type="compositionally biased region" description="Low complexity" evidence="1">
    <location>
        <begin position="512"/>
        <end position="530"/>
    </location>
</feature>
<feature type="compositionally biased region" description="Pro residues" evidence="1">
    <location>
        <begin position="2203"/>
        <end position="2216"/>
    </location>
</feature>
<feature type="compositionally biased region" description="Polar residues" evidence="1">
    <location>
        <begin position="1051"/>
        <end position="1061"/>
    </location>
</feature>
<feature type="compositionally biased region" description="Acidic residues" evidence="1">
    <location>
        <begin position="2311"/>
        <end position="2324"/>
    </location>
</feature>
<dbReference type="GO" id="GO:0004674">
    <property type="term" value="F:protein serine/threonine kinase activity"/>
    <property type="evidence" value="ECO:0007669"/>
    <property type="project" value="TreeGrafter"/>
</dbReference>
<gene>
    <name evidence="3" type="primary">PLESTBF000284</name>
    <name evidence="3" type="ORF">PLESTB_000583400</name>
</gene>
<feature type="compositionally biased region" description="Low complexity" evidence="1">
    <location>
        <begin position="2254"/>
        <end position="2275"/>
    </location>
</feature>
<feature type="region of interest" description="Disordered" evidence="1">
    <location>
        <begin position="1150"/>
        <end position="1257"/>
    </location>
</feature>
<accession>A0A9W6BH40</accession>
<feature type="compositionally biased region" description="Low complexity" evidence="1">
    <location>
        <begin position="2222"/>
        <end position="2246"/>
    </location>
</feature>
<dbReference type="PROSITE" id="PS50011">
    <property type="entry name" value="PROTEIN_KINASE_DOM"/>
    <property type="match status" value="1"/>
</dbReference>
<organism evidence="3 4">
    <name type="scientific">Pleodorina starrii</name>
    <dbReference type="NCBI Taxonomy" id="330485"/>
    <lineage>
        <taxon>Eukaryota</taxon>
        <taxon>Viridiplantae</taxon>
        <taxon>Chlorophyta</taxon>
        <taxon>core chlorophytes</taxon>
        <taxon>Chlorophyceae</taxon>
        <taxon>CS clade</taxon>
        <taxon>Chlamydomonadales</taxon>
        <taxon>Volvocaceae</taxon>
        <taxon>Pleodorina</taxon>
    </lineage>
</organism>
<feature type="compositionally biased region" description="Low complexity" evidence="1">
    <location>
        <begin position="1086"/>
        <end position="1096"/>
    </location>
</feature>
<protein>
    <recommendedName>
        <fullName evidence="2">Protein kinase domain-containing protein</fullName>
    </recommendedName>
</protein>
<feature type="compositionally biased region" description="Pro residues" evidence="1">
    <location>
        <begin position="1508"/>
        <end position="1520"/>
    </location>
</feature>
<evidence type="ECO:0000313" key="3">
    <source>
        <dbReference type="EMBL" id="GLC52106.1"/>
    </source>
</evidence>
<evidence type="ECO:0000256" key="1">
    <source>
        <dbReference type="SAM" id="MobiDB-lite"/>
    </source>
</evidence>
<feature type="compositionally biased region" description="Low complexity" evidence="1">
    <location>
        <begin position="1970"/>
        <end position="1985"/>
    </location>
</feature>
<feature type="compositionally biased region" description="Low complexity" evidence="1">
    <location>
        <begin position="2000"/>
        <end position="2017"/>
    </location>
</feature>
<dbReference type="InterPro" id="IPR051681">
    <property type="entry name" value="Ser/Thr_Kinases-Pseudokinases"/>
</dbReference>
<feature type="region of interest" description="Disordered" evidence="1">
    <location>
        <begin position="1860"/>
        <end position="1896"/>
    </location>
</feature>
<proteinExistence type="predicted"/>
<dbReference type="InterPro" id="IPR011009">
    <property type="entry name" value="Kinase-like_dom_sf"/>
</dbReference>
<feature type="region of interest" description="Disordered" evidence="1">
    <location>
        <begin position="159"/>
        <end position="178"/>
    </location>
</feature>
<feature type="compositionally biased region" description="Low complexity" evidence="1">
    <location>
        <begin position="2170"/>
        <end position="2191"/>
    </location>
</feature>
<sequence>MEQLWALAQAQEAARLAVEKLVESAKRSRVHKEQCRNVAYAGQEVFTRLAGAVRERTGDIYILCTAAARLTSVVNSSRACVEQFGNPSRLGRLTATIFQHPRKTAERSLSDQCNALLEVAEEYASLWTSAPLRIATSGPLAALAHSPLQPYASSPAWLGDGHSRKAGGTREAGDALQPRSLTNALSSPQALPWPSIDHAMSLPDTTPRAGTRGAGLLTNSPGALGMSPQASGLRGLGGGAGGPGSESLTLSPSAASEEAEALRSLPFGQRSVRPSDGNAVQRLCFMRGAGGESAAVQLMVVLNRQVEVYSAALDSFHSDTPLDIEAQQVTATALYEPTIDLITGHRGGTVLVYGRVGAVLSASASSLRGGVLSAAAAAATAAQQAGVPLVIRLSRAAVTALHCVPAIELEAASAAAAAASASAAAAAAAAATSPATGGDDNNSTSNGGAAAAAAPAAAPSAEAVATGAIGCCTADDVLLFTGDALGRVMAVRYSRIQPEVLATTVFTTARRAASRSANSPPSEQPSSNPEITGLLYRSGCLLVSTATDMYSIRVVTSPPPPQQQQQPTSSGTGTAGANGNGSGEADGAAGEAARSPGAAANGGPPPGATLPQSTSINLLSPATSAMPTQRTASGNALPPAPTSGAAASTTAAAAASTTAAAASQPAGNGNGSEPIIRRGALNLSTTLVDSFPFADFDSCTALVAIDWPVPGAGLAPALLPAGSASADVALASASAAPYTPRRVGSTEASWPQTARAGDFPFGGLAAAAPTSRNMSIGGADGGASAAAAAGLPPGRSPKFVAAKQGPWRMLSAHMNGQLLMWDVTAGRLQLICAIGQPGPPIVNVFTFPELGTMVELLSTGHIRVGPLPTSSLAPPINPLGNVPVWQFGRASMRAHRGRLTAGAALANCIATGSRAGGVKVHSATELRSQAARQNVAFLAPWPNAISGAGFAAAAAGGGGASGAAAGGASPTASVPYPAAADPYSAVHPRVAAMRGPGSEEPPFHGGPPGGGASVMTSGPGSLTSTAAIHAPYPSNGGAYPPHAISRAPSGHMSSLASQMGVTPSAYPSMPPQMGVPGQDAFAASYPPQQQQQRVPGPSGGGAAPAGDPHMAGPMTTTTTTGSSAFANLSFAHSAAEGSDALMLSRLGGGGGGGAEQLPNGLSNGLANGLSNGHAHSHGLRSEDSMGGNLSASSSLAANGVQKQVAPPLQQAQKQLQQQRSTQGGLRPAGAAVLGTQASQGTSKASDRAAGDATPKGKVQMTNTERAVKNIFAPGASGGDDTNSKLPTVGPVGYDSEMEAAAVDAAAAALEKAGGGCGEPASPVPHPTPYYPPPRQHYNAPPSPTPAAAGASMLPPAVMTAAAVGYGASAFGDGGGQVGMSPGSAIYPHMPTAPAQRPQMVPFTQSGYNSPQPHGHMYGSPSPFQSGGGAPPSPPIMSYGMQLGSDLGAVPLPPMYGPPVGAGGGDQHVPGPQRGNAGRRPSNLSEYDMALSGGMMPLPPFESTDDVGLPPPPVVRPPPLRDPTASAPSEPQLSQNCFIRPEELRNIEQIGEGAEGIVYRGRWHHIDVAVKEMHPSSASFNQLESVVQDLSCSDSASARQNLANLIREVSALIDLGQHPNIIRFIGVSASPPRIVTEYYKLGCLYSMLKDARQGNIRTREKLSWDKRLIMLKDIAAGMAYLHSRDYIHGDLRSPNVFVTEDQHLKLGDFGFARILGKAQNNVVPARITNPRWQAPEVYDMADPIATYAADVYSFGIIMYEMLTFKLPYDDEPEDEVVKLRHTFDPSWRPHVPPDRQLPLQIRGREGQLPPLQCYKTLMMDCWAENPADRPGFHKIATRLNALCHWQWALSLIQRGLHFRQRSRPRNGTDGLSVDVTPACMTPTSMSSPTASTRAAPPAPSQVFNRILDEVANTLVQEQQLQQSRQQGQGQGQGQQQRGPGGLERHVLEGLRSDELPLAAASSPAAPPPLPLGSSPMAAPAATSQPTPVLPMLPQLPPLHPAAPQGATPAQPQPHQATGVADSPTRSRPSGGFASGRPENAAEGPTPRGSPDVPRRLSAVAAAPPMPFSEPPTLETAPTLASSGSRPLQVSAAGSPFAPSRSSHTAAAAAPPPPPVAAAAAAAPSSPPPFPAVAGGDVHTLASAFQAVTLSDDEEEEGHAGKGPRPAPPPAAAAAAAARPDPAAGGAHTAAPAVHSWDPSAATRPQPPAAGAPPPHMPPGGGAAAAHAAPSPLGTAASVAVPAAAARVAPPPPPSGRTSVTSVAAPPPLLAGASSVAVSGGTVLSRMSSFQPAPPEDPLEMRTAFHMGMGFSIEDDEDEEEEEEDE</sequence>
<feature type="compositionally biased region" description="Low complexity" evidence="1">
    <location>
        <begin position="1917"/>
        <end position="1936"/>
    </location>
</feature>
<feature type="region of interest" description="Disordered" evidence="1">
    <location>
        <begin position="1411"/>
        <end position="1531"/>
    </location>
</feature>
<feature type="compositionally biased region" description="Gly residues" evidence="1">
    <location>
        <begin position="234"/>
        <end position="244"/>
    </location>
</feature>
<dbReference type="InterPro" id="IPR000719">
    <property type="entry name" value="Prot_kinase_dom"/>
</dbReference>